<keyword evidence="2" id="KW-1185">Reference proteome</keyword>
<dbReference type="RefSeq" id="WP_368009621.1">
    <property type="nucleotide sequence ID" value="NZ_JAMXFF010000080.1"/>
</dbReference>
<organism evidence="1 2">
    <name type="scientific">Laspinema palackyanum D2a</name>
    <dbReference type="NCBI Taxonomy" id="2953684"/>
    <lineage>
        <taxon>Bacteria</taxon>
        <taxon>Bacillati</taxon>
        <taxon>Cyanobacteriota</taxon>
        <taxon>Cyanophyceae</taxon>
        <taxon>Oscillatoriophycideae</taxon>
        <taxon>Oscillatoriales</taxon>
        <taxon>Laspinemataceae</taxon>
        <taxon>Laspinema</taxon>
        <taxon>Laspinema palackyanum</taxon>
    </lineage>
</organism>
<accession>A0ABT2MZK1</accession>
<reference evidence="1 2" key="1">
    <citation type="journal article" date="2022" name="Front. Microbiol.">
        <title>High genomic differentiation and limited gene flow indicate recent cryptic speciation within the genus Laspinema (cyanobacteria).</title>
        <authorList>
            <person name="Stanojkovic A."/>
            <person name="Skoupy S."/>
            <person name="Skaloud P."/>
            <person name="Dvorak P."/>
        </authorList>
    </citation>
    <scope>NUCLEOTIDE SEQUENCE [LARGE SCALE GENOMIC DNA]</scope>
    <source>
        <strain evidence="1 2">D2a</strain>
    </source>
</reference>
<sequence length="55" mass="6223">MFLPYFAECGLKYLLASIARGKGDRLLSYFFRHLPALQSFPPVGVVKLYSGLKWG</sequence>
<name>A0ABT2MZK1_9CYAN</name>
<evidence type="ECO:0008006" key="3">
    <source>
        <dbReference type="Google" id="ProtNLM"/>
    </source>
</evidence>
<dbReference type="EMBL" id="JAMXFF010000080">
    <property type="protein sequence ID" value="MCT7970197.1"/>
    <property type="molecule type" value="Genomic_DNA"/>
</dbReference>
<comment type="caution">
    <text evidence="1">The sequence shown here is derived from an EMBL/GenBank/DDBJ whole genome shotgun (WGS) entry which is preliminary data.</text>
</comment>
<protein>
    <recommendedName>
        <fullName evidence="3">Transposase</fullName>
    </recommendedName>
</protein>
<proteinExistence type="predicted"/>
<evidence type="ECO:0000313" key="1">
    <source>
        <dbReference type="EMBL" id="MCT7970197.1"/>
    </source>
</evidence>
<gene>
    <name evidence="1" type="ORF">NG799_28175</name>
</gene>
<evidence type="ECO:0000313" key="2">
    <source>
        <dbReference type="Proteomes" id="UP001525890"/>
    </source>
</evidence>
<dbReference type="Proteomes" id="UP001525890">
    <property type="component" value="Unassembled WGS sequence"/>
</dbReference>